<keyword evidence="2" id="KW-0964">Secreted</keyword>
<dbReference type="GO" id="GO:0005576">
    <property type="term" value="C:extracellular region"/>
    <property type="evidence" value="ECO:0007669"/>
    <property type="project" value="UniProtKB-SubCell"/>
</dbReference>
<dbReference type="GO" id="GO:0006508">
    <property type="term" value="P:proteolysis"/>
    <property type="evidence" value="ECO:0007669"/>
    <property type="project" value="TreeGrafter"/>
</dbReference>
<dbReference type="InterPro" id="IPR000884">
    <property type="entry name" value="TSP1_rpt"/>
</dbReference>
<dbReference type="InterPro" id="IPR050439">
    <property type="entry name" value="ADAMTS_ADAMTS-like"/>
</dbReference>
<dbReference type="GO" id="GO:0030198">
    <property type="term" value="P:extracellular matrix organization"/>
    <property type="evidence" value="ECO:0007669"/>
    <property type="project" value="TreeGrafter"/>
</dbReference>
<accession>A0AAV8WC81</accession>
<evidence type="ECO:0000313" key="4">
    <source>
        <dbReference type="Proteomes" id="UP001159042"/>
    </source>
</evidence>
<dbReference type="PANTHER" id="PTHR13723">
    <property type="entry name" value="ADAMTS A DISINTEGRIN AND METALLOPROTEASE WITH THROMBOSPONDIN MOTIFS PROTEASE"/>
    <property type="match status" value="1"/>
</dbReference>
<protein>
    <submittedName>
        <fullName evidence="3">Uncharacterized protein</fullName>
    </submittedName>
</protein>
<evidence type="ECO:0000313" key="3">
    <source>
        <dbReference type="EMBL" id="KAJ8924265.1"/>
    </source>
</evidence>
<keyword evidence="4" id="KW-1185">Reference proteome</keyword>
<sequence length="102" mass="11774">MTYISPEKRLYFTRELSSQLQEVDSRAGVWSTWSEWSPCSRSCDGGASHQLRTCTSGQCRGEHIRYQICNMQLNSLNLNRHSVKCYFPHFIDLGISFVCVPH</sequence>
<dbReference type="PANTHER" id="PTHR13723:SF281">
    <property type="entry name" value="PAPILIN"/>
    <property type="match status" value="1"/>
</dbReference>
<evidence type="ECO:0000256" key="2">
    <source>
        <dbReference type="ARBA" id="ARBA00022525"/>
    </source>
</evidence>
<reference evidence="3 4" key="1">
    <citation type="journal article" date="2023" name="Insect Mol. Biol.">
        <title>Genome sequencing provides insights into the evolution of gene families encoding plant cell wall-degrading enzymes in longhorned beetles.</title>
        <authorList>
            <person name="Shin N.R."/>
            <person name="Okamura Y."/>
            <person name="Kirsch R."/>
            <person name="Pauchet Y."/>
        </authorList>
    </citation>
    <scope>NUCLEOTIDE SEQUENCE [LARGE SCALE GENOMIC DNA]</scope>
    <source>
        <strain evidence="3">EAD_L_NR</strain>
    </source>
</reference>
<comment type="subcellular location">
    <subcellularLocation>
        <location evidence="1">Secreted</location>
    </subcellularLocation>
</comment>
<evidence type="ECO:0000256" key="1">
    <source>
        <dbReference type="ARBA" id="ARBA00004613"/>
    </source>
</evidence>
<gene>
    <name evidence="3" type="ORF">NQ315_007057</name>
</gene>
<dbReference type="Pfam" id="PF00090">
    <property type="entry name" value="TSP_1"/>
    <property type="match status" value="1"/>
</dbReference>
<organism evidence="3 4">
    <name type="scientific">Exocentrus adspersus</name>
    <dbReference type="NCBI Taxonomy" id="1586481"/>
    <lineage>
        <taxon>Eukaryota</taxon>
        <taxon>Metazoa</taxon>
        <taxon>Ecdysozoa</taxon>
        <taxon>Arthropoda</taxon>
        <taxon>Hexapoda</taxon>
        <taxon>Insecta</taxon>
        <taxon>Pterygota</taxon>
        <taxon>Neoptera</taxon>
        <taxon>Endopterygota</taxon>
        <taxon>Coleoptera</taxon>
        <taxon>Polyphaga</taxon>
        <taxon>Cucujiformia</taxon>
        <taxon>Chrysomeloidea</taxon>
        <taxon>Cerambycidae</taxon>
        <taxon>Lamiinae</taxon>
        <taxon>Acanthocinini</taxon>
        <taxon>Exocentrus</taxon>
    </lineage>
</organism>
<dbReference type="GO" id="GO:0031012">
    <property type="term" value="C:extracellular matrix"/>
    <property type="evidence" value="ECO:0007669"/>
    <property type="project" value="TreeGrafter"/>
</dbReference>
<name>A0AAV8WC81_9CUCU</name>
<dbReference type="PRINTS" id="PR01705">
    <property type="entry name" value="TSP1REPEAT"/>
</dbReference>
<dbReference type="GO" id="GO:0004222">
    <property type="term" value="F:metalloendopeptidase activity"/>
    <property type="evidence" value="ECO:0007669"/>
    <property type="project" value="TreeGrafter"/>
</dbReference>
<proteinExistence type="predicted"/>
<comment type="caution">
    <text evidence="3">The sequence shown here is derived from an EMBL/GenBank/DDBJ whole genome shotgun (WGS) entry which is preliminary data.</text>
</comment>
<dbReference type="Proteomes" id="UP001159042">
    <property type="component" value="Unassembled WGS sequence"/>
</dbReference>
<dbReference type="PROSITE" id="PS50092">
    <property type="entry name" value="TSP1"/>
    <property type="match status" value="1"/>
</dbReference>
<dbReference type="InterPro" id="IPR036383">
    <property type="entry name" value="TSP1_rpt_sf"/>
</dbReference>
<dbReference type="SUPFAM" id="SSF82895">
    <property type="entry name" value="TSP-1 type 1 repeat"/>
    <property type="match status" value="1"/>
</dbReference>
<dbReference type="SMART" id="SM00209">
    <property type="entry name" value="TSP1"/>
    <property type="match status" value="1"/>
</dbReference>
<dbReference type="AlphaFoldDB" id="A0AAV8WC81"/>
<dbReference type="Gene3D" id="2.20.100.10">
    <property type="entry name" value="Thrombospondin type-1 (TSP1) repeat"/>
    <property type="match status" value="1"/>
</dbReference>
<dbReference type="EMBL" id="JANEYG010000003">
    <property type="protein sequence ID" value="KAJ8924265.1"/>
    <property type="molecule type" value="Genomic_DNA"/>
</dbReference>